<name>A0A397ECH0_APHAT</name>
<feature type="region of interest" description="Disordered" evidence="1">
    <location>
        <begin position="110"/>
        <end position="150"/>
    </location>
</feature>
<organism evidence="2 3">
    <name type="scientific">Aphanomyces astaci</name>
    <name type="common">Crayfish plague agent</name>
    <dbReference type="NCBI Taxonomy" id="112090"/>
    <lineage>
        <taxon>Eukaryota</taxon>
        <taxon>Sar</taxon>
        <taxon>Stramenopiles</taxon>
        <taxon>Oomycota</taxon>
        <taxon>Saprolegniomycetes</taxon>
        <taxon>Saprolegniales</taxon>
        <taxon>Verrucalvaceae</taxon>
        <taxon>Aphanomyces</taxon>
    </lineage>
</organism>
<evidence type="ECO:0000313" key="2">
    <source>
        <dbReference type="EMBL" id="RHY79039.1"/>
    </source>
</evidence>
<dbReference type="VEuPathDB" id="FungiDB:H257_06801"/>
<feature type="compositionally biased region" description="Low complexity" evidence="1">
    <location>
        <begin position="134"/>
        <end position="145"/>
    </location>
</feature>
<evidence type="ECO:0000256" key="1">
    <source>
        <dbReference type="SAM" id="MobiDB-lite"/>
    </source>
</evidence>
<dbReference type="Proteomes" id="UP000266196">
    <property type="component" value="Unassembled WGS sequence"/>
</dbReference>
<sequence length="259" mass="27515">MRDFCLNSFSVMRDATSKILLCRLWCVSMPPPRVAWYLSVCQTAPQTALKRRNGCKLGSSTTLRYHPAMASLSGTTTASAATASGHLGLSTNNTVSPGDARSDISSQATLPARVGDAGSSENVNPRSLPRSHGSAASATTATSPPSTDPWTAFAAKGVEATKASQTKDVGTYRPSMADLEPLLAKHAAGTLSFHGTLPIQKHDKREVVGWLHMATGNHTKAINEDAAMTSQLHDNQSLVKGDTLVDVIKCEEDTQNHML</sequence>
<dbReference type="AlphaFoldDB" id="A0A397ECH0"/>
<evidence type="ECO:0000313" key="3">
    <source>
        <dbReference type="Proteomes" id="UP000266196"/>
    </source>
</evidence>
<reference evidence="2 3" key="1">
    <citation type="submission" date="2018-08" db="EMBL/GenBank/DDBJ databases">
        <title>Aphanomyces genome sequencing and annotation.</title>
        <authorList>
            <person name="Minardi D."/>
            <person name="Oidtmann B."/>
            <person name="Van Der Giezen M."/>
            <person name="Studholme D.J."/>
        </authorList>
    </citation>
    <scope>NUCLEOTIDE SEQUENCE [LARGE SCALE GENOMIC DNA]</scope>
    <source>
        <strain evidence="2 3">197901</strain>
    </source>
</reference>
<dbReference type="EMBL" id="QUTE01024173">
    <property type="protein sequence ID" value="RHY79039.1"/>
    <property type="molecule type" value="Genomic_DNA"/>
</dbReference>
<gene>
    <name evidence="2" type="ORF">DYB31_015816</name>
</gene>
<protein>
    <submittedName>
        <fullName evidence="2">Uncharacterized protein</fullName>
    </submittedName>
</protein>
<accession>A0A397ECH0</accession>
<comment type="caution">
    <text evidence="2">The sequence shown here is derived from an EMBL/GenBank/DDBJ whole genome shotgun (WGS) entry which is preliminary data.</text>
</comment>
<proteinExistence type="predicted"/>